<protein>
    <submittedName>
        <fullName evidence="1">Uncharacterized protein</fullName>
    </submittedName>
</protein>
<accession>T0H0Q1</accession>
<dbReference type="AlphaFoldDB" id="T0H0Q1"/>
<reference evidence="1 2" key="1">
    <citation type="submission" date="2013-05" db="EMBL/GenBank/DDBJ databases">
        <authorList>
            <person name="Harkins D.M."/>
            <person name="Durkin A.S."/>
            <person name="Brinkac L.M."/>
            <person name="Haft D.H."/>
            <person name="Selengut J.D."/>
            <person name="Sanka R."/>
            <person name="DePew J."/>
            <person name="Purushe J."/>
            <person name="Hartskeerl R.A."/>
            <person name="Ahmed A."/>
            <person name="van der Linden H."/>
            <person name="Goris M.G.A."/>
            <person name="Vinetz J.M."/>
            <person name="Sutton G.G."/>
            <person name="Nierman W.C."/>
            <person name="Fouts D.E."/>
        </authorList>
    </citation>
    <scope>NUCLEOTIDE SEQUENCE [LARGE SCALE GENOMIC DNA]</scope>
    <source>
        <strain evidence="1 2">CZ214</strain>
    </source>
</reference>
<evidence type="ECO:0000313" key="2">
    <source>
        <dbReference type="Proteomes" id="UP000015442"/>
    </source>
</evidence>
<organism evidence="1 2">
    <name type="scientific">Leptospira noguchii serovar Panama str. CZ214</name>
    <dbReference type="NCBI Taxonomy" id="1001595"/>
    <lineage>
        <taxon>Bacteria</taxon>
        <taxon>Pseudomonadati</taxon>
        <taxon>Spirochaetota</taxon>
        <taxon>Spirochaetia</taxon>
        <taxon>Leptospirales</taxon>
        <taxon>Leptospiraceae</taxon>
        <taxon>Leptospira</taxon>
    </lineage>
</organism>
<gene>
    <name evidence="1" type="ORF">LEP1GSC059_1460</name>
</gene>
<proteinExistence type="predicted"/>
<evidence type="ECO:0000313" key="1">
    <source>
        <dbReference type="EMBL" id="EQA73041.1"/>
    </source>
</evidence>
<dbReference type="Proteomes" id="UP000015442">
    <property type="component" value="Unassembled WGS sequence"/>
</dbReference>
<comment type="caution">
    <text evidence="1">The sequence shown here is derived from an EMBL/GenBank/DDBJ whole genome shotgun (WGS) entry which is preliminary data.</text>
</comment>
<dbReference type="EMBL" id="AKWY02000010">
    <property type="protein sequence ID" value="EQA73041.1"/>
    <property type="molecule type" value="Genomic_DNA"/>
</dbReference>
<name>T0H0Q1_9LEPT</name>
<sequence length="38" mass="4782">MGTLTNHDFYRQFLKLWELILIENFYSRRTHVKMGFKF</sequence>